<evidence type="ECO:0000256" key="2">
    <source>
        <dbReference type="ARBA" id="ARBA00022499"/>
    </source>
</evidence>
<evidence type="ECO:0000313" key="6">
    <source>
        <dbReference type="Ensembl" id="ENSSSCP00060023505.1"/>
    </source>
</evidence>
<feature type="compositionally biased region" description="Basic and acidic residues" evidence="4">
    <location>
        <begin position="1"/>
        <end position="12"/>
    </location>
</feature>
<reference evidence="6" key="1">
    <citation type="submission" date="2025-08" db="UniProtKB">
        <authorList>
            <consortium name="Ensembl"/>
        </authorList>
    </citation>
    <scope>IDENTIFICATION</scope>
</reference>
<dbReference type="InterPro" id="IPR000626">
    <property type="entry name" value="Ubiquitin-like_dom"/>
</dbReference>
<evidence type="ECO:0000259" key="5">
    <source>
        <dbReference type="PROSITE" id="PS50053"/>
    </source>
</evidence>
<evidence type="ECO:0000256" key="1">
    <source>
        <dbReference type="ARBA" id="ARBA00009185"/>
    </source>
</evidence>
<dbReference type="InterPro" id="IPR029071">
    <property type="entry name" value="Ubiquitin-like_domsf"/>
</dbReference>
<organism evidence="6 7">
    <name type="scientific">Sus scrofa</name>
    <name type="common">Pig</name>
    <dbReference type="NCBI Taxonomy" id="9823"/>
    <lineage>
        <taxon>Eukaryota</taxon>
        <taxon>Metazoa</taxon>
        <taxon>Chordata</taxon>
        <taxon>Craniata</taxon>
        <taxon>Vertebrata</taxon>
        <taxon>Euteleostomi</taxon>
        <taxon>Mammalia</taxon>
        <taxon>Eutheria</taxon>
        <taxon>Laurasiatheria</taxon>
        <taxon>Artiodactyla</taxon>
        <taxon>Suina</taxon>
        <taxon>Suidae</taxon>
        <taxon>Sus</taxon>
    </lineage>
</organism>
<dbReference type="AlphaFoldDB" id="A0A8D1VGJ8"/>
<dbReference type="Gene3D" id="3.10.20.90">
    <property type="entry name" value="Phosphatidylinositol 3-kinase Catalytic Subunit, Chain A, domain 1"/>
    <property type="match status" value="1"/>
</dbReference>
<keyword evidence="3" id="KW-0833">Ubl conjugation pathway</keyword>
<feature type="domain" description="Ubiquitin-like" evidence="5">
    <location>
        <begin position="17"/>
        <end position="95"/>
    </location>
</feature>
<dbReference type="InterPro" id="IPR022617">
    <property type="entry name" value="Rad60/SUMO-like_dom"/>
</dbReference>
<proteinExistence type="inferred from homology"/>
<comment type="similarity">
    <text evidence="1">Belongs to the ubiquitin family. SUMO subfamily.</text>
</comment>
<dbReference type="SUPFAM" id="SSF54236">
    <property type="entry name" value="Ubiquitin-like"/>
    <property type="match status" value="1"/>
</dbReference>
<evidence type="ECO:0000256" key="4">
    <source>
        <dbReference type="SAM" id="MobiDB-lite"/>
    </source>
</evidence>
<feature type="region of interest" description="Disordered" evidence="4">
    <location>
        <begin position="1"/>
        <end position="26"/>
    </location>
</feature>
<dbReference type="FunFam" id="3.10.20.90:FF:000482">
    <property type="entry name" value="Small ubiquitin-related modifier 2"/>
    <property type="match status" value="1"/>
</dbReference>
<dbReference type="Ensembl" id="ENSSSCT00060055054.1">
    <property type="protein sequence ID" value="ENSSSCP00060023505.1"/>
    <property type="gene ID" value="ENSSSCG00060040641.1"/>
</dbReference>
<accession>A0A8D1VGJ8</accession>
<evidence type="ECO:0000313" key="7">
    <source>
        <dbReference type="Proteomes" id="UP000694723"/>
    </source>
</evidence>
<dbReference type="Pfam" id="PF11976">
    <property type="entry name" value="Rad60-SLD"/>
    <property type="match status" value="1"/>
</dbReference>
<keyword evidence="2" id="KW-1017">Isopeptide bond</keyword>
<name>A0A8D1VGJ8_PIG</name>
<sequence>MHSDEKPKEGVKTENTNHINVKVAGGQDGSAVRLKIKRHTRLSKRKKAYCEPQGLSVRQIRFRFDGQSINETDTTVQLDREDEDTIAVFQQQTGGVYERGTCFWTPESCCSRPRRHSQ</sequence>
<dbReference type="PROSITE" id="PS50053">
    <property type="entry name" value="UBIQUITIN_2"/>
    <property type="match status" value="1"/>
</dbReference>
<dbReference type="PANTHER" id="PTHR10562">
    <property type="entry name" value="SMALL UBIQUITIN-RELATED MODIFIER"/>
    <property type="match status" value="1"/>
</dbReference>
<dbReference type="Proteomes" id="UP000694723">
    <property type="component" value="Unplaced"/>
</dbReference>
<protein>
    <recommendedName>
        <fullName evidence="5">Ubiquitin-like domain-containing protein</fullName>
    </recommendedName>
</protein>
<evidence type="ECO:0000256" key="3">
    <source>
        <dbReference type="ARBA" id="ARBA00022786"/>
    </source>
</evidence>